<dbReference type="Pfam" id="PF08925">
    <property type="entry name" value="DUF1907"/>
    <property type="match status" value="1"/>
</dbReference>
<dbReference type="SMART" id="SM01168">
    <property type="entry name" value="DUF1907"/>
    <property type="match status" value="1"/>
</dbReference>
<dbReference type="Gene3D" id="3.30.200.20">
    <property type="entry name" value="Phosphorylase Kinase, domain 1"/>
    <property type="match status" value="1"/>
</dbReference>
<sequence length="707" mass="80590">MAQGQNSTHGGSRKISFNVSDQYDIQDVIGEGAYGVVCSALHKPSGQKVAIKKITPFDHSMFCLRTLREMKLLRYFNHENIISILDIQRPRNYDSFTEVYLIQELMETDMHRVIRTQDLSDDHCQYFIYQTLRALKAMHSANVLHRDLKPSNLLLNANCDLKVCDFGLARSAASTDDNSGFMTEYVATRWYRAPEIMLTFKEYTKAIDVWSVGCILAEMLSGKPLFPGKDYHHQLTLILDVLGTPTMEDYYGIKSRRAREYIRSLPFKKKIPFKHLFPKTNDLALDLLEKLLAFNPAKRITVEEALRHPYLEPYHDPDDEPTADPIPEEFFDFDKNKDALSKEQLKHDIAKLLYYPPSSNPAPNIIPQERREMNKTKKIPLSPPTLTELAEKLQAPLSANYAHSSVTVVPCPDLRESPFLLAHEGLSRDEKIADVGGQTHLYPRPRKDKTYQLDQIAQEMEMIVDGGQHHTPAMFIGACAGSYELVGQNCEMVINNGWRHGSNMCMCTSDNGRYVKIDPETKAVVLENAHSKAWFGLMGNVFASRGGQGDVLKITARKRIGEEGSFTECIRNALHNVYGDSQIISLGGVFAIKSGKARYHIMPDFPPEEELPFRDREQFNGWLTYHDFKAPMTCMTVLHSADPDKKLGLRMEHTHAFSTVGENAGGHYHYDVEDEEEEIEYEGYFNTAKVLYRIDQPEHSLEEDLHR</sequence>
<dbReference type="CDD" id="cd07849">
    <property type="entry name" value="STKc_ERK1_2_like"/>
    <property type="match status" value="1"/>
</dbReference>
<keyword evidence="5 8" id="KW-0418">Kinase</keyword>
<dbReference type="GO" id="GO:0005634">
    <property type="term" value="C:nucleus"/>
    <property type="evidence" value="ECO:0007669"/>
    <property type="project" value="InterPro"/>
</dbReference>
<dbReference type="InterPro" id="IPR011009">
    <property type="entry name" value="Kinase-like_dom_sf"/>
</dbReference>
<dbReference type="PROSITE" id="PS00107">
    <property type="entry name" value="PROTEIN_KINASE_ATP"/>
    <property type="match status" value="1"/>
</dbReference>
<dbReference type="EC" id="2.7.11.24" evidence="1 8"/>
<dbReference type="PROSITE" id="PS00108">
    <property type="entry name" value="PROTEIN_KINASE_ST"/>
    <property type="match status" value="1"/>
</dbReference>
<comment type="similarity">
    <text evidence="8">Belongs to the protein kinase superfamily. Ser/Thr protein kinase family. MAP kinase subfamily.</text>
</comment>
<keyword evidence="3 8" id="KW-0808">Transferase</keyword>
<dbReference type="PROSITE" id="PS50011">
    <property type="entry name" value="PROTEIN_KINASE_DOM"/>
    <property type="match status" value="1"/>
</dbReference>
<dbReference type="GO" id="GO:0075018">
    <property type="term" value="P:positive regulation of appressorium formation"/>
    <property type="evidence" value="ECO:0007669"/>
    <property type="project" value="UniProtKB-ARBA"/>
</dbReference>
<dbReference type="InterPro" id="IPR000719">
    <property type="entry name" value="Prot_kinase_dom"/>
</dbReference>
<keyword evidence="2 8" id="KW-0723">Serine/threonine-protein kinase</keyword>
<dbReference type="FunFam" id="3.30.200.20:FF:000073">
    <property type="entry name" value="Mitogen-activated protein kinase"/>
    <property type="match status" value="1"/>
</dbReference>
<evidence type="ECO:0000313" key="10">
    <source>
        <dbReference type="EMBL" id="GAM36688.1"/>
    </source>
</evidence>
<evidence type="ECO:0000313" key="11">
    <source>
        <dbReference type="Proteomes" id="UP000053095"/>
    </source>
</evidence>
<dbReference type="GO" id="GO:0005524">
    <property type="term" value="F:ATP binding"/>
    <property type="evidence" value="ECO:0007669"/>
    <property type="project" value="UniProtKB-UniRule"/>
</dbReference>
<comment type="activity regulation">
    <text evidence="8">Activated by threonine and tyrosine phosphorylation.</text>
</comment>
<evidence type="ECO:0000256" key="3">
    <source>
        <dbReference type="ARBA" id="ARBA00022679"/>
    </source>
</evidence>
<gene>
    <name evidence="10" type="ORF">TCE0_018r05974</name>
</gene>
<keyword evidence="8" id="KW-0460">Magnesium</keyword>
<evidence type="ECO:0000256" key="2">
    <source>
        <dbReference type="ARBA" id="ARBA00022527"/>
    </source>
</evidence>
<feature type="binding site" evidence="7">
    <location>
        <position position="53"/>
    </location>
    <ligand>
        <name>ATP</name>
        <dbReference type="ChEBI" id="CHEBI:30616"/>
    </ligand>
</feature>
<name>A0A510NWR6_TALPI</name>
<keyword evidence="11" id="KW-1185">Reference proteome</keyword>
<dbReference type="AlphaFoldDB" id="A0A510NWR6"/>
<proteinExistence type="inferred from homology"/>
<feature type="domain" description="Protein kinase" evidence="9">
    <location>
        <begin position="23"/>
        <end position="311"/>
    </location>
</feature>
<dbReference type="InterPro" id="IPR003527">
    <property type="entry name" value="MAP_kinase_CS"/>
</dbReference>
<dbReference type="CDD" id="cd17298">
    <property type="entry name" value="DUF1907"/>
    <property type="match status" value="1"/>
</dbReference>
<evidence type="ECO:0000256" key="6">
    <source>
        <dbReference type="ARBA" id="ARBA00022840"/>
    </source>
</evidence>
<dbReference type="InterPro" id="IPR008271">
    <property type="entry name" value="Ser/Thr_kinase_AS"/>
</dbReference>
<evidence type="ECO:0000256" key="8">
    <source>
        <dbReference type="RuleBase" id="RU361165"/>
    </source>
</evidence>
<dbReference type="GO" id="GO:0004707">
    <property type="term" value="F:MAP kinase activity"/>
    <property type="evidence" value="ECO:0007669"/>
    <property type="project" value="UniProtKB-EC"/>
</dbReference>
<accession>A0A510NWR6</accession>
<reference evidence="11" key="1">
    <citation type="journal article" date="2015" name="Genome Announc.">
        <title>Draft genome sequence of Talaromyces cellulolyticus strain Y-94, a source of lignocellulosic biomass-degrading enzymes.</title>
        <authorList>
            <person name="Fujii T."/>
            <person name="Koike H."/>
            <person name="Sawayama S."/>
            <person name="Yano S."/>
            <person name="Inoue H."/>
        </authorList>
    </citation>
    <scope>NUCLEOTIDE SEQUENCE [LARGE SCALE GENOMIC DNA]</scope>
    <source>
        <strain evidence="11">Y-94</strain>
    </source>
</reference>
<dbReference type="Proteomes" id="UP000053095">
    <property type="component" value="Unassembled WGS sequence"/>
</dbReference>
<dbReference type="InterPro" id="IPR015021">
    <property type="entry name" value="C11orf54_DUF1907"/>
</dbReference>
<evidence type="ECO:0000256" key="4">
    <source>
        <dbReference type="ARBA" id="ARBA00022741"/>
    </source>
</evidence>
<dbReference type="PROSITE" id="PS01351">
    <property type="entry name" value="MAPK"/>
    <property type="match status" value="1"/>
</dbReference>
<comment type="cofactor">
    <cofactor evidence="8">
        <name>Mg(2+)</name>
        <dbReference type="ChEBI" id="CHEBI:18420"/>
    </cofactor>
</comment>
<evidence type="ECO:0000256" key="7">
    <source>
        <dbReference type="PROSITE-ProRule" id="PRU10141"/>
    </source>
</evidence>
<dbReference type="Pfam" id="PF00069">
    <property type="entry name" value="Pkinase"/>
    <property type="match status" value="1"/>
</dbReference>
<dbReference type="PANTHER" id="PTHR24055">
    <property type="entry name" value="MITOGEN-ACTIVATED PROTEIN KINASE"/>
    <property type="match status" value="1"/>
</dbReference>
<evidence type="ECO:0000259" key="9">
    <source>
        <dbReference type="PROSITE" id="PS50011"/>
    </source>
</evidence>
<keyword evidence="6 7" id="KW-0067">ATP-binding</keyword>
<dbReference type="InterPro" id="IPR050117">
    <property type="entry name" value="MAPK"/>
</dbReference>
<dbReference type="InterPro" id="IPR017441">
    <property type="entry name" value="Protein_kinase_ATP_BS"/>
</dbReference>
<organism evidence="10 11">
    <name type="scientific">Talaromyces pinophilus</name>
    <name type="common">Penicillium pinophilum</name>
    <dbReference type="NCBI Taxonomy" id="128442"/>
    <lineage>
        <taxon>Eukaryota</taxon>
        <taxon>Fungi</taxon>
        <taxon>Dikarya</taxon>
        <taxon>Ascomycota</taxon>
        <taxon>Pezizomycotina</taxon>
        <taxon>Eurotiomycetes</taxon>
        <taxon>Eurotiomycetidae</taxon>
        <taxon>Eurotiales</taxon>
        <taxon>Trichocomaceae</taxon>
        <taxon>Talaromyces</taxon>
        <taxon>Talaromyces sect. Talaromyces</taxon>
    </lineage>
</organism>
<dbReference type="SUPFAM" id="SSF117856">
    <property type="entry name" value="AF0104/ALDC/Ptd012-like"/>
    <property type="match status" value="1"/>
</dbReference>
<protein>
    <recommendedName>
        <fullName evidence="1 8">Mitogen-activated protein kinase</fullName>
        <ecNumber evidence="1 8">2.7.11.24</ecNumber>
    </recommendedName>
</protein>
<comment type="catalytic activity">
    <reaction evidence="8">
        <text>L-threonyl-[protein] + ATP = O-phospho-L-threonyl-[protein] + ADP + H(+)</text>
        <dbReference type="Rhea" id="RHEA:46608"/>
        <dbReference type="Rhea" id="RHEA-COMP:11060"/>
        <dbReference type="Rhea" id="RHEA-COMP:11605"/>
        <dbReference type="ChEBI" id="CHEBI:15378"/>
        <dbReference type="ChEBI" id="CHEBI:30013"/>
        <dbReference type="ChEBI" id="CHEBI:30616"/>
        <dbReference type="ChEBI" id="CHEBI:61977"/>
        <dbReference type="ChEBI" id="CHEBI:456216"/>
        <dbReference type="EC" id="2.7.11.24"/>
    </reaction>
</comment>
<dbReference type="SMART" id="SM00220">
    <property type="entry name" value="S_TKc"/>
    <property type="match status" value="1"/>
</dbReference>
<dbReference type="FunFam" id="1.10.510.10:FF:000040">
    <property type="entry name" value="Mitogen-activated protein kinase"/>
    <property type="match status" value="1"/>
</dbReference>
<dbReference type="EMBL" id="DF933814">
    <property type="protein sequence ID" value="GAM36688.1"/>
    <property type="molecule type" value="Genomic_DNA"/>
</dbReference>
<dbReference type="SUPFAM" id="SSF56112">
    <property type="entry name" value="Protein kinase-like (PK-like)"/>
    <property type="match status" value="1"/>
</dbReference>
<evidence type="ECO:0000256" key="5">
    <source>
        <dbReference type="ARBA" id="ARBA00022777"/>
    </source>
</evidence>
<dbReference type="Gene3D" id="1.10.510.10">
    <property type="entry name" value="Transferase(Phosphotransferase) domain 1"/>
    <property type="match status" value="1"/>
</dbReference>
<keyword evidence="4 7" id="KW-0547">Nucleotide-binding</keyword>
<evidence type="ECO:0000256" key="1">
    <source>
        <dbReference type="ARBA" id="ARBA00012411"/>
    </source>
</evidence>